<protein>
    <recommendedName>
        <fullName evidence="4">Membrane protein YkvI</fullName>
    </recommendedName>
</protein>
<feature type="transmembrane region" description="Helical" evidence="1">
    <location>
        <begin position="115"/>
        <end position="133"/>
    </location>
</feature>
<dbReference type="RefSeq" id="WP_043058115.1">
    <property type="nucleotide sequence ID" value="NZ_LXEY01000019.1"/>
</dbReference>
<feature type="transmembrane region" description="Helical" evidence="1">
    <location>
        <begin position="220"/>
        <end position="242"/>
    </location>
</feature>
<keyword evidence="3" id="KW-1185">Reference proteome</keyword>
<feature type="transmembrane region" description="Helical" evidence="1">
    <location>
        <begin position="184"/>
        <end position="208"/>
    </location>
</feature>
<evidence type="ECO:0000256" key="1">
    <source>
        <dbReference type="SAM" id="Phobius"/>
    </source>
</evidence>
<comment type="caution">
    <text evidence="2">The sequence shown here is derived from an EMBL/GenBank/DDBJ whole genome shotgun (WGS) entry which is preliminary data.</text>
</comment>
<feature type="transmembrane region" description="Helical" evidence="1">
    <location>
        <begin position="33"/>
        <end position="57"/>
    </location>
</feature>
<dbReference type="EMBL" id="LXEY01000019">
    <property type="protein sequence ID" value="OAV60570.1"/>
    <property type="molecule type" value="Genomic_DNA"/>
</dbReference>
<reference evidence="2 3" key="1">
    <citation type="submission" date="2016-04" db="EMBL/GenBank/DDBJ databases">
        <title>First whole genome shotgun sequence of the bacterium Enteractinococcus sp. strain UASWS1574.</title>
        <authorList>
            <person name="Crovadore J."/>
            <person name="Chablais R."/>
            <person name="Lefort F."/>
        </authorList>
    </citation>
    <scope>NUCLEOTIDE SEQUENCE [LARGE SCALE GENOMIC DNA]</scope>
    <source>
        <strain evidence="2 3">UASWS1574</strain>
    </source>
</reference>
<keyword evidence="1" id="KW-0472">Membrane</keyword>
<feature type="transmembrane region" description="Helical" evidence="1">
    <location>
        <begin position="262"/>
        <end position="286"/>
    </location>
</feature>
<evidence type="ECO:0000313" key="2">
    <source>
        <dbReference type="EMBL" id="OAV60570.1"/>
    </source>
</evidence>
<feature type="transmembrane region" description="Helical" evidence="1">
    <location>
        <begin position="140"/>
        <end position="160"/>
    </location>
</feature>
<feature type="transmembrane region" description="Helical" evidence="1">
    <location>
        <begin position="78"/>
        <end position="103"/>
    </location>
</feature>
<dbReference type="Gene3D" id="1.20.1740.10">
    <property type="entry name" value="Amino acid/polyamine transporter I"/>
    <property type="match status" value="1"/>
</dbReference>
<organism evidence="2 3">
    <name type="scientific">Enteractinococcus helveticum</name>
    <dbReference type="NCBI Taxonomy" id="1837282"/>
    <lineage>
        <taxon>Bacteria</taxon>
        <taxon>Bacillati</taxon>
        <taxon>Actinomycetota</taxon>
        <taxon>Actinomycetes</taxon>
        <taxon>Micrococcales</taxon>
        <taxon>Micrococcaceae</taxon>
    </lineage>
</organism>
<name>A0A1B7LYV1_9MICC</name>
<dbReference type="Proteomes" id="UP000078292">
    <property type="component" value="Unassembled WGS sequence"/>
</dbReference>
<evidence type="ECO:0008006" key="4">
    <source>
        <dbReference type="Google" id="ProtNLM"/>
    </source>
</evidence>
<keyword evidence="1" id="KW-1133">Transmembrane helix</keyword>
<dbReference type="AlphaFoldDB" id="A0A1B7LYV1"/>
<proteinExistence type="predicted"/>
<dbReference type="OrthoDB" id="4424890at2"/>
<feature type="transmembrane region" description="Helical" evidence="1">
    <location>
        <begin position="327"/>
        <end position="344"/>
    </location>
</feature>
<dbReference type="InterPro" id="IPR038728">
    <property type="entry name" value="YkvI-like"/>
</dbReference>
<accession>A0A1B7LYV1</accession>
<dbReference type="PANTHER" id="PTHR37814">
    <property type="entry name" value="CONSERVED MEMBRANE PROTEIN"/>
    <property type="match status" value="1"/>
</dbReference>
<evidence type="ECO:0000313" key="3">
    <source>
        <dbReference type="Proteomes" id="UP000078292"/>
    </source>
</evidence>
<gene>
    <name evidence="2" type="ORF">A6F49_11490</name>
</gene>
<feature type="transmembrane region" description="Helical" evidence="1">
    <location>
        <begin position="298"/>
        <end position="321"/>
    </location>
</feature>
<keyword evidence="1" id="KW-0812">Transmembrane</keyword>
<sequence length="360" mass="38626">MKDTLRIAGVYVGTIIGAGYASGQEILQFFTGYGWWGILGTVVTMILYPVLGYYLVVLGKRVKAWSHKSVIYHICGKYLGVVVDILLAFFLFGVGVIMIAGSGSLFQQQFGIPPVAGYALMTALVIAALLLSLRRVLDIISILAPLAFVLIIALAAYAAVTADTSGVDLEAVAATQQELASPHWLLSAFLHVSFNVAITVSILAIIGATERNYKAAKRGAVLGGILLGLIALVINLALYLNVDELVGTDMPMLIIATELHPFIGVAMSLVLLAMIFNTAVPTLYSFTARFFTVETRSFRIAAVLVGLAAFGLGFVGFTTLVGTVYPLLGYLGFVIFISMAVNLIRTRRKPVEAEQFVFTD</sequence>
<dbReference type="PANTHER" id="PTHR37814:SF1">
    <property type="entry name" value="MEMBRANE PROTEIN"/>
    <property type="match status" value="1"/>
</dbReference>